<proteinExistence type="predicted"/>
<reference evidence="1 2" key="1">
    <citation type="submission" date="2024-07" db="EMBL/GenBank/DDBJ databases">
        <title>Section-level genome sequencing and comparative genomics of Aspergillus sections Usti and Cavernicolus.</title>
        <authorList>
            <consortium name="Lawrence Berkeley National Laboratory"/>
            <person name="Nybo J.L."/>
            <person name="Vesth T.C."/>
            <person name="Theobald S."/>
            <person name="Frisvad J.C."/>
            <person name="Larsen T.O."/>
            <person name="Kjaerboelling I."/>
            <person name="Rothschild-Mancinelli K."/>
            <person name="Lyhne E.K."/>
            <person name="Kogle M.E."/>
            <person name="Barry K."/>
            <person name="Clum A."/>
            <person name="Na H."/>
            <person name="Ledsgaard L."/>
            <person name="Lin J."/>
            <person name="Lipzen A."/>
            <person name="Kuo A."/>
            <person name="Riley R."/>
            <person name="Mondo S."/>
            <person name="Labutti K."/>
            <person name="Haridas S."/>
            <person name="Pangalinan J."/>
            <person name="Salamov A.A."/>
            <person name="Simmons B.A."/>
            <person name="Magnuson J.K."/>
            <person name="Chen J."/>
            <person name="Drula E."/>
            <person name="Henrissat B."/>
            <person name="Wiebenga A."/>
            <person name="Lubbers R.J."/>
            <person name="Gomes A.C."/>
            <person name="Makela M.R."/>
            <person name="Stajich J."/>
            <person name="Grigoriev I.V."/>
            <person name="Mortensen U.H."/>
            <person name="De Vries R.P."/>
            <person name="Baker S.E."/>
            <person name="Andersen M.R."/>
        </authorList>
    </citation>
    <scope>NUCLEOTIDE SEQUENCE [LARGE SCALE GENOMIC DNA]</scope>
    <source>
        <strain evidence="1 2">CBS 588.65</strain>
    </source>
</reference>
<gene>
    <name evidence="1" type="ORF">BJX63DRAFT_430112</name>
</gene>
<protein>
    <submittedName>
        <fullName evidence="1">Uncharacterized protein</fullName>
    </submittedName>
</protein>
<dbReference type="EMBL" id="JBFXLT010000021">
    <property type="protein sequence ID" value="KAL2816733.1"/>
    <property type="molecule type" value="Genomic_DNA"/>
</dbReference>
<comment type="caution">
    <text evidence="1">The sequence shown here is derived from an EMBL/GenBank/DDBJ whole genome shotgun (WGS) entry which is preliminary data.</text>
</comment>
<organism evidence="1 2">
    <name type="scientific">Aspergillus granulosus</name>
    <dbReference type="NCBI Taxonomy" id="176169"/>
    <lineage>
        <taxon>Eukaryota</taxon>
        <taxon>Fungi</taxon>
        <taxon>Dikarya</taxon>
        <taxon>Ascomycota</taxon>
        <taxon>Pezizomycotina</taxon>
        <taxon>Eurotiomycetes</taxon>
        <taxon>Eurotiomycetidae</taxon>
        <taxon>Eurotiales</taxon>
        <taxon>Aspergillaceae</taxon>
        <taxon>Aspergillus</taxon>
        <taxon>Aspergillus subgen. Nidulantes</taxon>
    </lineage>
</organism>
<keyword evidence="2" id="KW-1185">Reference proteome</keyword>
<dbReference type="Gene3D" id="1.10.630.10">
    <property type="entry name" value="Cytochrome P450"/>
    <property type="match status" value="1"/>
</dbReference>
<dbReference type="SUPFAM" id="SSF48264">
    <property type="entry name" value="Cytochrome P450"/>
    <property type="match status" value="1"/>
</dbReference>
<dbReference type="InterPro" id="IPR036396">
    <property type="entry name" value="Cyt_P450_sf"/>
</dbReference>
<accession>A0ABR4HPV0</accession>
<name>A0ABR4HPV0_9EURO</name>
<sequence length="105" mass="12158">MPRETTTPVLYKDIIIPTGTMVFLNDWLAMMVRFPASRSHFQILINTEDTTLFAEFWSFIPERWPDESTKYAHQFAFVVDFEIHPAEDANENEWVAIKGGEGEAC</sequence>
<dbReference type="Proteomes" id="UP001610334">
    <property type="component" value="Unassembled WGS sequence"/>
</dbReference>
<evidence type="ECO:0000313" key="1">
    <source>
        <dbReference type="EMBL" id="KAL2816733.1"/>
    </source>
</evidence>
<evidence type="ECO:0000313" key="2">
    <source>
        <dbReference type="Proteomes" id="UP001610334"/>
    </source>
</evidence>